<sequence>MRATTLYLMAVSLLVTANLVRTCWRANDAYYNAAEIYCGKTCSSRRDCDWPCPYCVWKGYERRYRCKR</sequence>
<accession>A0A6B0TZG9</accession>
<feature type="signal peptide" evidence="1">
    <location>
        <begin position="1"/>
        <end position="25"/>
    </location>
</feature>
<dbReference type="EMBL" id="GIFC01000244">
    <property type="protein sequence ID" value="MXU82327.1"/>
    <property type="molecule type" value="Transcribed_RNA"/>
</dbReference>
<keyword evidence="1" id="KW-0732">Signal</keyword>
<reference evidence="2" key="1">
    <citation type="submission" date="2019-12" db="EMBL/GenBank/DDBJ databases">
        <title>An insight into the sialome of adult female Ixodes ricinus ticks feeding for 6 days.</title>
        <authorList>
            <person name="Perner J."/>
            <person name="Ribeiro J.M.C."/>
        </authorList>
    </citation>
    <scope>NUCLEOTIDE SEQUENCE</scope>
    <source>
        <strain evidence="2">Semi-engorged</strain>
        <tissue evidence="2">Salivary glands</tissue>
    </source>
</reference>
<organism evidence="2">
    <name type="scientific">Ixodes ricinus</name>
    <name type="common">Common tick</name>
    <name type="synonym">Acarus ricinus</name>
    <dbReference type="NCBI Taxonomy" id="34613"/>
    <lineage>
        <taxon>Eukaryota</taxon>
        <taxon>Metazoa</taxon>
        <taxon>Ecdysozoa</taxon>
        <taxon>Arthropoda</taxon>
        <taxon>Chelicerata</taxon>
        <taxon>Arachnida</taxon>
        <taxon>Acari</taxon>
        <taxon>Parasitiformes</taxon>
        <taxon>Ixodida</taxon>
        <taxon>Ixodoidea</taxon>
        <taxon>Ixodidae</taxon>
        <taxon>Ixodinae</taxon>
        <taxon>Ixodes</taxon>
    </lineage>
</organism>
<name>A0A6B0TZG9_IXORI</name>
<dbReference type="AlphaFoldDB" id="A0A6B0TZG9"/>
<feature type="chain" id="PRO_5025482329" evidence="1">
    <location>
        <begin position="26"/>
        <end position="68"/>
    </location>
</feature>
<protein>
    <submittedName>
        <fullName evidence="2">Putative 5.3 kDa protein</fullName>
    </submittedName>
</protein>
<evidence type="ECO:0000313" key="2">
    <source>
        <dbReference type="EMBL" id="MXU82327.1"/>
    </source>
</evidence>
<evidence type="ECO:0000256" key="1">
    <source>
        <dbReference type="SAM" id="SignalP"/>
    </source>
</evidence>
<proteinExistence type="predicted"/>